<dbReference type="InterPro" id="IPR012677">
    <property type="entry name" value="Nucleotide-bd_a/b_plait_sf"/>
</dbReference>
<dbReference type="GO" id="GO:0070212">
    <property type="term" value="P:protein poly-ADP-ribosylation"/>
    <property type="evidence" value="ECO:0007669"/>
    <property type="project" value="TreeGrafter"/>
</dbReference>
<name>A0A3S2PGB4_ORYJA</name>
<dbReference type="InterPro" id="IPR012317">
    <property type="entry name" value="Poly(ADP-ribose)pol_cat_dom"/>
</dbReference>
<keyword evidence="10" id="KW-1185">Reference proteome</keyword>
<dbReference type="Gene3D" id="3.40.220.10">
    <property type="entry name" value="Leucine Aminopeptidase, subunit E, domain 1"/>
    <property type="match status" value="1"/>
</dbReference>
<evidence type="ECO:0000256" key="4">
    <source>
        <dbReference type="ARBA" id="ARBA00023027"/>
    </source>
</evidence>
<evidence type="ECO:0000256" key="1">
    <source>
        <dbReference type="ARBA" id="ARBA00004123"/>
    </source>
</evidence>
<dbReference type="InterPro" id="IPR057051">
    <property type="entry name" value="PARP14_RPM_1"/>
</dbReference>
<evidence type="ECO:0000256" key="6">
    <source>
        <dbReference type="ARBA" id="ARBA00024347"/>
    </source>
</evidence>
<reference evidence="9 10" key="1">
    <citation type="submission" date="2018-11" db="EMBL/GenBank/DDBJ databases">
        <authorList>
            <person name="Lopez-Roques C."/>
            <person name="Donnadieu C."/>
            <person name="Bouchez O."/>
            <person name="Klopp C."/>
            <person name="Cabau C."/>
            <person name="Zahm M."/>
        </authorList>
    </citation>
    <scope>NUCLEOTIDE SEQUENCE [LARGE SCALE GENOMIC DNA]</scope>
    <source>
        <strain evidence="9">RS831</strain>
        <tissue evidence="9">Whole body</tissue>
    </source>
</reference>
<dbReference type="EC" id="2.4.2.-" evidence="7"/>
<dbReference type="GO" id="GO:1990404">
    <property type="term" value="F:NAD+-protein mono-ADP-ribosyltransferase activity"/>
    <property type="evidence" value="ECO:0007669"/>
    <property type="project" value="TreeGrafter"/>
</dbReference>
<dbReference type="Pfam" id="PF01661">
    <property type="entry name" value="Macro"/>
    <property type="match status" value="1"/>
</dbReference>
<sequence>MDEFPHPLFFEARELSKREKGKIRLYFQKRRDSGGGDCDEIQKIGDNTYRICFKVKEDQERVLQKSSHTICLPNEELHLTVSSSSSLQASDQPSTSHGQTFTQANTKELEKIFQIETFLLFYLRDCPQALKFLQKQLDAIHCSLTLNFDTEEAVVKGDVVKESGGAFGTAAEKWEHQVDKIFINLTETYTCHHVFEPKLVKKVQQDLSNVADDIKVYSQAGYVVVVGETVVVKEKVSGLEKGLTTTMELPIKEKHLKLIEEEFRREMQADSPEVKITTRTNMVILEGSDEKVKSGAAKLDELVKKIKVKRVQLSPCLTAFMKTTNALSKYEARFQQTFRSPVSLEVDVDLRLSSLSSVSLEEAEAALLRDIIVISVQLQGETTVPPELRGILNKARDEVNSLGLQVEVSFIPGVNGTTVQLVGYSQEVSKLKEFLHDYQLNQATTEEILKLPDPELVECFDEMLNRLGVNITRVTLRTSHVPYPCVILSGNRGQVKDIYKTLQPVLANLTVDSLVLNGPGALRYFQGVGKVSKDLVETSHKVIIREQQGVPNVNAQQQGSSSITHKTSLRPSLNRRSRSFVGSPAVSQINLRIRLCRLEDEQVDVFVAPIVKNQLNSNNISKSLLRKGGSTLQSQFEATAANHVLLPGEVLQVPAPPSLGCSKIFFIECLPWDGVGGQSVQALSKGLEKCLDLCVQQGFSSVAIPIIGHGVVLKYSLTEAIKVLTEKITGFGSAATSGSLSSINIVIHPDYSDAEKTYHEVHKNLCSSMNHTGQVIFRSLTSDLDEVIMALGGNVQLHLVFGDITNETTDVVVNTTDFTNFHNAPVIPPVQQSPPLTTDLKLTNISSGSQQSTFKFIGLGKNTVDDAMKNLKSLYETVCSTQTISKEDMEVLTQEDLKAFKQLVESEGLFIKEDQSGGLTVTGLKDGVNQLIMMIQACLQGSLRIEVRVREEEDLYNRVMWCILDQRGNWQRLPKIANYNLEKRDIAAGIEDAQGVTWQVNLQNMQATATGQTTKLKRLQNLTATVFGEGTYFAVNASYSAQSTYSKPGADGSQLMFVARVLTGVYAQGQSGMKVPPSRNAQQPNERYDSVVDNLSNPSMYVVFHDDQAYPDYLITFK</sequence>
<evidence type="ECO:0000313" key="9">
    <source>
        <dbReference type="EMBL" id="RVE60396.1"/>
    </source>
</evidence>
<dbReference type="GO" id="GO:0010629">
    <property type="term" value="P:negative regulation of gene expression"/>
    <property type="evidence" value="ECO:0007669"/>
    <property type="project" value="TreeGrafter"/>
</dbReference>
<dbReference type="CDD" id="cd01439">
    <property type="entry name" value="TCCD_inducible_PARP_like"/>
    <property type="match status" value="1"/>
</dbReference>
<dbReference type="SUPFAM" id="SSF56399">
    <property type="entry name" value="ADP-ribosylation"/>
    <property type="match status" value="1"/>
</dbReference>
<dbReference type="PANTHER" id="PTHR14453:SF107">
    <property type="entry name" value="POLY [ADP-RIBOSE] POLYMERASE"/>
    <property type="match status" value="1"/>
</dbReference>
<keyword evidence="2 7" id="KW-0328">Glycosyltransferase</keyword>
<keyword evidence="3 7" id="KW-0808">Transferase</keyword>
<feature type="domain" description="PARP catalytic" evidence="8">
    <location>
        <begin position="882"/>
        <end position="1118"/>
    </location>
</feature>
<dbReference type="OrthoDB" id="6133115at2759"/>
<evidence type="ECO:0000256" key="7">
    <source>
        <dbReference type="RuleBase" id="RU362114"/>
    </source>
</evidence>
<organism evidence="9 10">
    <name type="scientific">Oryzias javanicus</name>
    <name type="common">Javanese ricefish</name>
    <name type="synonym">Aplocheilus javanicus</name>
    <dbReference type="NCBI Taxonomy" id="123683"/>
    <lineage>
        <taxon>Eukaryota</taxon>
        <taxon>Metazoa</taxon>
        <taxon>Chordata</taxon>
        <taxon>Craniata</taxon>
        <taxon>Vertebrata</taxon>
        <taxon>Euteleostomi</taxon>
        <taxon>Actinopterygii</taxon>
        <taxon>Neopterygii</taxon>
        <taxon>Teleostei</taxon>
        <taxon>Neoteleostei</taxon>
        <taxon>Acanthomorphata</taxon>
        <taxon>Ovalentaria</taxon>
        <taxon>Atherinomorphae</taxon>
        <taxon>Beloniformes</taxon>
        <taxon>Adrianichthyidae</taxon>
        <taxon>Oryziinae</taxon>
        <taxon>Oryzias</taxon>
    </lineage>
</organism>
<dbReference type="PROSITE" id="PS51059">
    <property type="entry name" value="PARP_CATALYTIC"/>
    <property type="match status" value="1"/>
</dbReference>
<keyword evidence="5" id="KW-0539">Nucleus</keyword>
<proteinExistence type="inferred from homology"/>
<dbReference type="Proteomes" id="UP000283210">
    <property type="component" value="Chromosome 18"/>
</dbReference>
<dbReference type="Gene3D" id="3.30.70.330">
    <property type="match status" value="1"/>
</dbReference>
<dbReference type="InterPro" id="IPR002589">
    <property type="entry name" value="Macro_dom"/>
</dbReference>
<evidence type="ECO:0000259" key="8">
    <source>
        <dbReference type="PROSITE" id="PS51059"/>
    </source>
</evidence>
<dbReference type="GO" id="GO:0003714">
    <property type="term" value="F:transcription corepressor activity"/>
    <property type="evidence" value="ECO:0007669"/>
    <property type="project" value="TreeGrafter"/>
</dbReference>
<dbReference type="InterPro" id="IPR052056">
    <property type="entry name" value="Mono-ARTD/PARP"/>
</dbReference>
<dbReference type="PANTHER" id="PTHR14453">
    <property type="entry name" value="PARP/ZINC FINGER CCCH TYPE DOMAIN CONTAINING PROTEIN"/>
    <property type="match status" value="1"/>
</dbReference>
<evidence type="ECO:0000313" key="10">
    <source>
        <dbReference type="Proteomes" id="UP000283210"/>
    </source>
</evidence>
<dbReference type="EMBL" id="CM012454">
    <property type="protein sequence ID" value="RVE60396.1"/>
    <property type="molecule type" value="Genomic_DNA"/>
</dbReference>
<dbReference type="InterPro" id="IPR043472">
    <property type="entry name" value="Macro_dom-like"/>
</dbReference>
<dbReference type="Pfam" id="PF23222">
    <property type="entry name" value="RRM_PARP14_1"/>
    <property type="match status" value="1"/>
</dbReference>
<dbReference type="GO" id="GO:0003950">
    <property type="term" value="F:NAD+ poly-ADP-ribosyltransferase activity"/>
    <property type="evidence" value="ECO:0007669"/>
    <property type="project" value="UniProtKB-UniRule"/>
</dbReference>
<dbReference type="GO" id="GO:0005634">
    <property type="term" value="C:nucleus"/>
    <property type="evidence" value="ECO:0007669"/>
    <property type="project" value="UniProtKB-SubCell"/>
</dbReference>
<reference evidence="9 10" key="2">
    <citation type="submission" date="2019-01" db="EMBL/GenBank/DDBJ databases">
        <title>A chromosome length genome reference of the Java medaka (oryzias javanicus).</title>
        <authorList>
            <person name="Herpin A."/>
            <person name="Takehana Y."/>
            <person name="Naruse K."/>
            <person name="Ansai S."/>
            <person name="Kawaguchi M."/>
        </authorList>
    </citation>
    <scope>NUCLEOTIDE SEQUENCE [LARGE SCALE GENOMIC DNA]</scope>
    <source>
        <strain evidence="9">RS831</strain>
        <tissue evidence="9">Whole body</tissue>
    </source>
</reference>
<comment type="similarity">
    <text evidence="6">Belongs to the ARTD/PARP family.</text>
</comment>
<accession>A0A3S2PGB4</accession>
<dbReference type="AlphaFoldDB" id="A0A3S2PGB4"/>
<dbReference type="SUPFAM" id="SSF52949">
    <property type="entry name" value="Macro domain-like"/>
    <property type="match status" value="1"/>
</dbReference>
<evidence type="ECO:0000256" key="3">
    <source>
        <dbReference type="ARBA" id="ARBA00022679"/>
    </source>
</evidence>
<protein>
    <recommendedName>
        <fullName evidence="7">Poly [ADP-ribose] polymerase</fullName>
        <shortName evidence="7">PARP</shortName>
        <ecNumber evidence="7">2.4.2.-</ecNumber>
    </recommendedName>
</protein>
<evidence type="ECO:0000256" key="2">
    <source>
        <dbReference type="ARBA" id="ARBA00022676"/>
    </source>
</evidence>
<evidence type="ECO:0000256" key="5">
    <source>
        <dbReference type="ARBA" id="ARBA00023242"/>
    </source>
</evidence>
<gene>
    <name evidence="9" type="ORF">OJAV_G00180580</name>
</gene>
<keyword evidence="4 7" id="KW-0520">NAD</keyword>
<dbReference type="GO" id="GO:0005737">
    <property type="term" value="C:cytoplasm"/>
    <property type="evidence" value="ECO:0007669"/>
    <property type="project" value="TreeGrafter"/>
</dbReference>
<comment type="subcellular location">
    <subcellularLocation>
        <location evidence="1">Nucleus</location>
    </subcellularLocation>
</comment>
<dbReference type="Pfam" id="PF00644">
    <property type="entry name" value="PARP"/>
    <property type="match status" value="1"/>
</dbReference>
<dbReference type="Gene3D" id="3.90.228.10">
    <property type="match status" value="1"/>
</dbReference>